<name>A0ABQ8U0E1_9EUKA</name>
<sequence length="76" mass="8071">MGVVLIWLSVVDRKDARPPVILATGRQADLCLRPPGRVLEAAAHPGLAQFGVNAIVQFVEPDEDGKSQGRVAGRQG</sequence>
<organism evidence="1 2">
    <name type="scientific">Paratrimastix pyriformis</name>
    <dbReference type="NCBI Taxonomy" id="342808"/>
    <lineage>
        <taxon>Eukaryota</taxon>
        <taxon>Metamonada</taxon>
        <taxon>Preaxostyla</taxon>
        <taxon>Paratrimastigidae</taxon>
        <taxon>Paratrimastix</taxon>
    </lineage>
</organism>
<proteinExistence type="predicted"/>
<dbReference type="Proteomes" id="UP001141327">
    <property type="component" value="Unassembled WGS sequence"/>
</dbReference>
<protein>
    <submittedName>
        <fullName evidence="1">Uncharacterized protein</fullName>
    </submittedName>
</protein>
<keyword evidence="2" id="KW-1185">Reference proteome</keyword>
<evidence type="ECO:0000313" key="2">
    <source>
        <dbReference type="Proteomes" id="UP001141327"/>
    </source>
</evidence>
<accession>A0ABQ8U0E1</accession>
<evidence type="ECO:0000313" key="1">
    <source>
        <dbReference type="EMBL" id="KAJ4452469.1"/>
    </source>
</evidence>
<reference evidence="1" key="1">
    <citation type="journal article" date="2022" name="bioRxiv">
        <title>Genomics of Preaxostyla Flagellates Illuminates Evolutionary Transitions and the Path Towards Mitochondrial Loss.</title>
        <authorList>
            <person name="Novak L.V.F."/>
            <person name="Treitli S.C."/>
            <person name="Pyrih J."/>
            <person name="Halakuc P."/>
            <person name="Pipaliya S.V."/>
            <person name="Vacek V."/>
            <person name="Brzon O."/>
            <person name="Soukal P."/>
            <person name="Eme L."/>
            <person name="Dacks J.B."/>
            <person name="Karnkowska A."/>
            <person name="Elias M."/>
            <person name="Hampl V."/>
        </authorList>
    </citation>
    <scope>NUCLEOTIDE SEQUENCE</scope>
    <source>
        <strain evidence="1">RCP-MX</strain>
    </source>
</reference>
<comment type="caution">
    <text evidence="1">The sequence shown here is derived from an EMBL/GenBank/DDBJ whole genome shotgun (WGS) entry which is preliminary data.</text>
</comment>
<dbReference type="EMBL" id="JAPMOS010000495">
    <property type="protein sequence ID" value="KAJ4452469.1"/>
    <property type="molecule type" value="Genomic_DNA"/>
</dbReference>
<gene>
    <name evidence="1" type="ORF">PAPYR_13362</name>
</gene>